<dbReference type="InterPro" id="IPR036291">
    <property type="entry name" value="NAD(P)-bd_dom_sf"/>
</dbReference>
<keyword evidence="2" id="KW-0560">Oxidoreductase</keyword>
<evidence type="ECO:0000256" key="2">
    <source>
        <dbReference type="ARBA" id="ARBA00023002"/>
    </source>
</evidence>
<dbReference type="PRINTS" id="PR00081">
    <property type="entry name" value="GDHRDH"/>
</dbReference>
<dbReference type="SUPFAM" id="SSF51735">
    <property type="entry name" value="NAD(P)-binding Rossmann-fold domains"/>
    <property type="match status" value="1"/>
</dbReference>
<proteinExistence type="inferred from homology"/>
<dbReference type="PANTHER" id="PTHR43477">
    <property type="entry name" value="DIHYDROANTICAPSIN 7-DEHYDROGENASE"/>
    <property type="match status" value="1"/>
</dbReference>
<dbReference type="Pfam" id="PF13561">
    <property type="entry name" value="adh_short_C2"/>
    <property type="match status" value="1"/>
</dbReference>
<evidence type="ECO:0000313" key="4">
    <source>
        <dbReference type="Proteomes" id="UP000032515"/>
    </source>
</evidence>
<organism evidence="3 4">
    <name type="scientific">Rhodopseudomonas palustris</name>
    <dbReference type="NCBI Taxonomy" id="1076"/>
    <lineage>
        <taxon>Bacteria</taxon>
        <taxon>Pseudomonadati</taxon>
        <taxon>Pseudomonadota</taxon>
        <taxon>Alphaproteobacteria</taxon>
        <taxon>Hyphomicrobiales</taxon>
        <taxon>Nitrobacteraceae</taxon>
        <taxon>Rhodopseudomonas</taxon>
    </lineage>
</organism>
<gene>
    <name evidence="3" type="ORF">OO17_04935</name>
</gene>
<dbReference type="InterPro" id="IPR051122">
    <property type="entry name" value="SDR_DHRS6-like"/>
</dbReference>
<evidence type="ECO:0000313" key="3">
    <source>
        <dbReference type="EMBL" id="KIZ47327.1"/>
    </source>
</evidence>
<protein>
    <recommendedName>
        <fullName evidence="5">Short-chain dehydrogenase/reductase SDR</fullName>
    </recommendedName>
</protein>
<dbReference type="Proteomes" id="UP000032515">
    <property type="component" value="Unassembled WGS sequence"/>
</dbReference>
<evidence type="ECO:0008006" key="5">
    <source>
        <dbReference type="Google" id="ProtNLM"/>
    </source>
</evidence>
<name>A0A0D7F6I8_RHOPL</name>
<dbReference type="AlphaFoldDB" id="A0A0D7F6I8"/>
<dbReference type="GO" id="GO:0016491">
    <property type="term" value="F:oxidoreductase activity"/>
    <property type="evidence" value="ECO:0007669"/>
    <property type="project" value="UniProtKB-KW"/>
</dbReference>
<dbReference type="EMBL" id="JXXE01000091">
    <property type="protein sequence ID" value="KIZ47327.1"/>
    <property type="molecule type" value="Genomic_DNA"/>
</dbReference>
<dbReference type="RefSeq" id="WP_044406496.1">
    <property type="nucleotide sequence ID" value="NZ_JXXE01000091.1"/>
</dbReference>
<reference evidence="3 4" key="1">
    <citation type="submission" date="2014-11" db="EMBL/GenBank/DDBJ databases">
        <title>Genomics and ecophysiology of heterotrophic nitrogen fixing bacteria isolated from estuarine surface water.</title>
        <authorList>
            <person name="Bentzon-Tilia M."/>
            <person name="Severin I."/>
            <person name="Hansen L.H."/>
            <person name="Riemann L."/>
        </authorList>
    </citation>
    <scope>NUCLEOTIDE SEQUENCE [LARGE SCALE GENOMIC DNA]</scope>
    <source>
        <strain evidence="3 4">BAL398</strain>
    </source>
</reference>
<dbReference type="CDD" id="cd05233">
    <property type="entry name" value="SDR_c"/>
    <property type="match status" value="1"/>
</dbReference>
<comment type="caution">
    <text evidence="3">The sequence shown here is derived from an EMBL/GenBank/DDBJ whole genome shotgun (WGS) entry which is preliminary data.</text>
</comment>
<dbReference type="PATRIC" id="fig|1076.23.peg.70"/>
<dbReference type="OrthoDB" id="9806974at2"/>
<dbReference type="PANTHER" id="PTHR43477:SF1">
    <property type="entry name" value="DIHYDROANTICAPSIN 7-DEHYDROGENASE"/>
    <property type="match status" value="1"/>
</dbReference>
<sequence length="237" mass="24041">MSETRTSVIFGGSLGIGEATAALLAKQGDAVTIVGRDAGRLAAAAERIGGVKTAVADARDRDAVSRVFEATGSVDTVVVCVGGSKGIGRFLDIDLHDVMAAFEEKAFAQLLVTQVAANHMKPKGSITLVTAGSARSVTPGAVGPATVNGALESAIPTLAAELAPIRVNAVSPGLIDTPLWDFMPDDARQAFFDDVGSRLPVGRVGRPQEVADVIALVARNAFVSGATYVVDGGTGAG</sequence>
<accession>A0A0D7F6I8</accession>
<dbReference type="InterPro" id="IPR002347">
    <property type="entry name" value="SDR_fam"/>
</dbReference>
<evidence type="ECO:0000256" key="1">
    <source>
        <dbReference type="ARBA" id="ARBA00006484"/>
    </source>
</evidence>
<dbReference type="Gene3D" id="3.40.50.720">
    <property type="entry name" value="NAD(P)-binding Rossmann-like Domain"/>
    <property type="match status" value="1"/>
</dbReference>
<comment type="similarity">
    <text evidence="1">Belongs to the short-chain dehydrogenases/reductases (SDR) family.</text>
</comment>